<feature type="transmembrane region" description="Helical" evidence="10">
    <location>
        <begin position="852"/>
        <end position="870"/>
    </location>
</feature>
<dbReference type="Gene3D" id="3.40.1110.10">
    <property type="entry name" value="Calcium-transporting ATPase, cytoplasmic domain N"/>
    <property type="match status" value="1"/>
</dbReference>
<evidence type="ECO:0000256" key="11">
    <source>
        <dbReference type="SAM" id="MobiDB-lite"/>
    </source>
</evidence>
<feature type="compositionally biased region" description="Gly residues" evidence="11">
    <location>
        <begin position="1"/>
        <end position="12"/>
    </location>
</feature>
<keyword evidence="8 10" id="KW-1133">Transmembrane helix</keyword>
<dbReference type="SUPFAM" id="SSF81660">
    <property type="entry name" value="Metal cation-transporting ATPase, ATP-binding domain N"/>
    <property type="match status" value="1"/>
</dbReference>
<dbReference type="CDD" id="cd00371">
    <property type="entry name" value="HMA"/>
    <property type="match status" value="1"/>
</dbReference>
<dbReference type="SFLD" id="SFLDS00003">
    <property type="entry name" value="Haloacid_Dehalogenase"/>
    <property type="match status" value="1"/>
</dbReference>
<dbReference type="PROSITE" id="PS50846">
    <property type="entry name" value="HMA_2"/>
    <property type="match status" value="1"/>
</dbReference>
<comment type="similarity">
    <text evidence="2 10">Belongs to the cation transport ATPase (P-type) (TC 3.A.3) family. Type IB subfamily.</text>
</comment>
<dbReference type="InterPro" id="IPR023298">
    <property type="entry name" value="ATPase_P-typ_TM_dom_sf"/>
</dbReference>
<dbReference type="InterPro" id="IPR027256">
    <property type="entry name" value="P-typ_ATPase_IB"/>
</dbReference>
<feature type="transmembrane region" description="Helical" evidence="10">
    <location>
        <begin position="509"/>
        <end position="529"/>
    </location>
</feature>
<feature type="transmembrane region" description="Helical" evidence="10">
    <location>
        <begin position="821"/>
        <end position="840"/>
    </location>
</feature>
<evidence type="ECO:0000256" key="1">
    <source>
        <dbReference type="ARBA" id="ARBA00004141"/>
    </source>
</evidence>
<comment type="caution">
    <text evidence="13">The sequence shown here is derived from an EMBL/GenBank/DDBJ whole genome shotgun (WGS) entry which is preliminary data.</text>
</comment>
<comment type="subcellular location">
    <subcellularLocation>
        <location evidence="10">Cell membrane</location>
    </subcellularLocation>
    <subcellularLocation>
        <location evidence="1">Membrane</location>
        <topology evidence="1">Multi-pass membrane protein</topology>
    </subcellularLocation>
</comment>
<feature type="transmembrane region" description="Helical" evidence="10">
    <location>
        <begin position="257"/>
        <end position="277"/>
    </location>
</feature>
<keyword evidence="4 10" id="KW-0479">Metal-binding</keyword>
<keyword evidence="7" id="KW-1278">Translocase</keyword>
<keyword evidence="14" id="KW-1185">Reference proteome</keyword>
<dbReference type="Gene3D" id="3.30.70.100">
    <property type="match status" value="1"/>
</dbReference>
<dbReference type="InterPro" id="IPR036163">
    <property type="entry name" value="HMA_dom_sf"/>
</dbReference>
<dbReference type="NCBIfam" id="TIGR01525">
    <property type="entry name" value="ATPase-IB_hvy"/>
    <property type="match status" value="1"/>
</dbReference>
<dbReference type="InterPro" id="IPR018303">
    <property type="entry name" value="ATPase_P-typ_P_site"/>
</dbReference>
<feature type="domain" description="HMA" evidence="12">
    <location>
        <begin position="101"/>
        <end position="170"/>
    </location>
</feature>
<dbReference type="InterPro" id="IPR023214">
    <property type="entry name" value="HAD_sf"/>
</dbReference>
<dbReference type="Gene3D" id="2.70.150.10">
    <property type="entry name" value="Calcium-transporting ATPase, cytoplasmic transduction domain A"/>
    <property type="match status" value="1"/>
</dbReference>
<evidence type="ECO:0000256" key="8">
    <source>
        <dbReference type="ARBA" id="ARBA00022989"/>
    </source>
</evidence>
<dbReference type="PROSITE" id="PS01047">
    <property type="entry name" value="HMA_1"/>
    <property type="match status" value="1"/>
</dbReference>
<evidence type="ECO:0000259" key="12">
    <source>
        <dbReference type="PROSITE" id="PS50846"/>
    </source>
</evidence>
<dbReference type="PRINTS" id="PR00119">
    <property type="entry name" value="CATATPASE"/>
</dbReference>
<dbReference type="InterPro" id="IPR059000">
    <property type="entry name" value="ATPase_P-type_domA"/>
</dbReference>
<dbReference type="Pfam" id="PF00403">
    <property type="entry name" value="HMA"/>
    <property type="match status" value="1"/>
</dbReference>
<proteinExistence type="inferred from homology"/>
<feature type="compositionally biased region" description="Polar residues" evidence="11">
    <location>
        <begin position="47"/>
        <end position="60"/>
    </location>
</feature>
<evidence type="ECO:0000256" key="9">
    <source>
        <dbReference type="ARBA" id="ARBA00023136"/>
    </source>
</evidence>
<dbReference type="SUPFAM" id="SSF56784">
    <property type="entry name" value="HAD-like"/>
    <property type="match status" value="1"/>
</dbReference>
<accession>A0ABW7C4T3</accession>
<evidence type="ECO:0000313" key="13">
    <source>
        <dbReference type="EMBL" id="MFG3816235.1"/>
    </source>
</evidence>
<dbReference type="Gene3D" id="3.40.50.1000">
    <property type="entry name" value="HAD superfamily/HAD-like"/>
    <property type="match status" value="1"/>
</dbReference>
<dbReference type="InterPro" id="IPR036412">
    <property type="entry name" value="HAD-like_sf"/>
</dbReference>
<evidence type="ECO:0000256" key="4">
    <source>
        <dbReference type="ARBA" id="ARBA00022723"/>
    </source>
</evidence>
<dbReference type="SUPFAM" id="SSF81653">
    <property type="entry name" value="Calcium ATPase, transduction domain A"/>
    <property type="match status" value="1"/>
</dbReference>
<dbReference type="InterPro" id="IPR017969">
    <property type="entry name" value="Heavy-metal-associated_CS"/>
</dbReference>
<dbReference type="SFLD" id="SFLDG00002">
    <property type="entry name" value="C1.7:_P-type_atpase_like"/>
    <property type="match status" value="1"/>
</dbReference>
<evidence type="ECO:0000256" key="6">
    <source>
        <dbReference type="ARBA" id="ARBA00022840"/>
    </source>
</evidence>
<dbReference type="InterPro" id="IPR001757">
    <property type="entry name" value="P_typ_ATPase"/>
</dbReference>
<keyword evidence="10" id="KW-1003">Cell membrane</keyword>
<keyword evidence="6 10" id="KW-0067">ATP-binding</keyword>
<dbReference type="EMBL" id="JAZAQF010000006">
    <property type="protein sequence ID" value="MFG3816235.1"/>
    <property type="molecule type" value="Genomic_DNA"/>
</dbReference>
<dbReference type="SUPFAM" id="SSF81665">
    <property type="entry name" value="Calcium ATPase, transmembrane domain M"/>
    <property type="match status" value="1"/>
</dbReference>
<evidence type="ECO:0000313" key="14">
    <source>
        <dbReference type="Proteomes" id="UP001604335"/>
    </source>
</evidence>
<feature type="region of interest" description="Disordered" evidence="11">
    <location>
        <begin position="1"/>
        <end position="101"/>
    </location>
</feature>
<organism evidence="13 14">
    <name type="scientific">Limnothrix redekei LRLZ20PSL1</name>
    <dbReference type="NCBI Taxonomy" id="3112953"/>
    <lineage>
        <taxon>Bacteria</taxon>
        <taxon>Bacillati</taxon>
        <taxon>Cyanobacteriota</taxon>
        <taxon>Cyanophyceae</taxon>
        <taxon>Pseudanabaenales</taxon>
        <taxon>Pseudanabaenaceae</taxon>
        <taxon>Limnothrix</taxon>
    </lineage>
</organism>
<dbReference type="Proteomes" id="UP001604335">
    <property type="component" value="Unassembled WGS sequence"/>
</dbReference>
<gene>
    <name evidence="13" type="ORF">VPK24_01190</name>
</gene>
<dbReference type="PROSITE" id="PS00154">
    <property type="entry name" value="ATPASE_E1_E2"/>
    <property type="match status" value="1"/>
</dbReference>
<reference evidence="14" key="1">
    <citation type="journal article" date="2024" name="Algal Res.">
        <title>Biochemical, toxicological and genomic investigation of a high-biomass producing Limnothrix strain isolated from Italian shallow drinking water reservoir.</title>
        <authorList>
            <person name="Simonazzi M."/>
            <person name="Shishido T.K."/>
            <person name="Delbaje E."/>
            <person name="Wahlsten M."/>
            <person name="Fewer D.P."/>
            <person name="Sivonen K."/>
            <person name="Pezzolesi L."/>
            <person name="Pistocchi R."/>
        </authorList>
    </citation>
    <scope>NUCLEOTIDE SEQUENCE [LARGE SCALE GENOMIC DNA]</scope>
    <source>
        <strain evidence="14">LRLZ20PSL1</strain>
    </source>
</reference>
<keyword evidence="3 10" id="KW-0812">Transmembrane</keyword>
<feature type="transmembrane region" description="Helical" evidence="10">
    <location>
        <begin position="445"/>
        <end position="467"/>
    </location>
</feature>
<dbReference type="Pfam" id="PF00702">
    <property type="entry name" value="Hydrolase"/>
    <property type="match status" value="1"/>
</dbReference>
<dbReference type="PANTHER" id="PTHR43520">
    <property type="entry name" value="ATP7, ISOFORM B"/>
    <property type="match status" value="1"/>
</dbReference>
<dbReference type="InterPro" id="IPR008250">
    <property type="entry name" value="ATPase_P-typ_transduc_dom_A_sf"/>
</dbReference>
<keyword evidence="9 10" id="KW-0472">Membrane</keyword>
<dbReference type="InterPro" id="IPR006121">
    <property type="entry name" value="HMA_dom"/>
</dbReference>
<evidence type="ECO:0000256" key="7">
    <source>
        <dbReference type="ARBA" id="ARBA00022967"/>
    </source>
</evidence>
<dbReference type="InterPro" id="IPR044492">
    <property type="entry name" value="P_typ_ATPase_HD_dom"/>
</dbReference>
<keyword evidence="5 10" id="KW-0547">Nucleotide-binding</keyword>
<evidence type="ECO:0000256" key="10">
    <source>
        <dbReference type="RuleBase" id="RU362081"/>
    </source>
</evidence>
<evidence type="ECO:0000256" key="5">
    <source>
        <dbReference type="ARBA" id="ARBA00022741"/>
    </source>
</evidence>
<dbReference type="SUPFAM" id="SSF55008">
    <property type="entry name" value="HMA, heavy metal-associated domain"/>
    <property type="match status" value="1"/>
</dbReference>
<protein>
    <submittedName>
        <fullName evidence="13">Heavy metal translocating P-type ATPase</fullName>
    </submittedName>
</protein>
<dbReference type="Pfam" id="PF00122">
    <property type="entry name" value="E1-E2_ATPase"/>
    <property type="match status" value="1"/>
</dbReference>
<dbReference type="RefSeq" id="WP_393009987.1">
    <property type="nucleotide sequence ID" value="NZ_JAZAQF010000006.1"/>
</dbReference>
<sequence length="890" mass="92758">MAAGSAGEGGGNSEAEEGGGESVTVEGRSRTRSKKAGLQHTRAGERSTFSPNRYSRSASIGSPIAVSQRSDSDSRFQRFPRSLRSPVNPMTLTSPSPSPKPTAVLTVSGMKCGGCVAAVENRLKRQPTVADANVNLATGLAVVDLLPGTDVQATVPALAAALTGAGFPSEVQTSADLTPIAPEPPATAGDWWRPLVIAGVLLLISTLGHLDRLGGPPIPLISRVEFHFAVATLALLFPGREILLEGFRSLLRGIPTMNSLIGLGTGAAYLASVVALVHPSWDWACFFDEPAMLLGFVLLGRTIEARVRVRSRESFTALLALKPALARRLTQEPTKLGEELPTESIPVGTVQVGQALLVLPGDRLPVDGVVVLGKTTVDEAMLTGESQPVIKQPGDRLLAGTLNQSGAIVIRAQRVGRDTELARIVQLVAEAQGRKAPIQRLADRVAGCFCWGVMAIAGFTFGFWALWGDRFPAVLQAAAQTTTHANHTAHLAMAGMAPMVSEPVTPGQLALKLAISVLVVACPCALGLATPTAILVGSSWGAEQGILIRGGDVLERLQQVATVVFDKTGTLTTGRPVLVDRQPLVADMTGDRLVQLAAAVERGTRHPLAQAIAQAAAALPALPAQDFVTEPGLGAKAQVAARPVWVGNRAWLAQGGIPLPESVESALQHMAQAGKTPILVAEGDRLVGLLSAADELRPDAIATVQRLQQLGLDIRVLTGDRAEVANALADRVGLPRSAVVAELRPDQKAQIISQLPHPAMVGDGINDAPALATAPVGIALGSATDAALETAGVILTRDRLLDLPSAIMLGRATFRKIRQNLLWAIAYNAIGIPLAAGLWLPSVGLGLSPATAAALMAFSSVSVVSNSLLLRVSARSAVSALPEQNQTCQN</sequence>
<evidence type="ECO:0000256" key="2">
    <source>
        <dbReference type="ARBA" id="ARBA00006024"/>
    </source>
</evidence>
<dbReference type="NCBIfam" id="TIGR01494">
    <property type="entry name" value="ATPase_P-type"/>
    <property type="match status" value="1"/>
</dbReference>
<dbReference type="PANTHER" id="PTHR43520:SF19">
    <property type="entry name" value="COPPER-TRANSPORTING ATPASE PAA2, CHLOROPLASTIC"/>
    <property type="match status" value="1"/>
</dbReference>
<name>A0ABW7C4T3_9CYAN</name>
<evidence type="ECO:0000256" key="3">
    <source>
        <dbReference type="ARBA" id="ARBA00022692"/>
    </source>
</evidence>
<dbReference type="InterPro" id="IPR023299">
    <property type="entry name" value="ATPase_P-typ_cyto_dom_N"/>
</dbReference>
<dbReference type="SFLD" id="SFLDF00027">
    <property type="entry name" value="p-type_atpase"/>
    <property type="match status" value="1"/>
</dbReference>